<dbReference type="RefSeq" id="WP_153742761.1">
    <property type="nucleotide sequence ID" value="NZ_CP045843.1"/>
</dbReference>
<protein>
    <submittedName>
        <fullName evidence="1">Uncharacterized protein</fullName>
    </submittedName>
</protein>
<accession>A0ABX6DM48</accession>
<name>A0ABX6DM48_KLUIN</name>
<dbReference type="Proteomes" id="UP000344450">
    <property type="component" value="Chromosome"/>
</dbReference>
<reference evidence="1 2" key="1">
    <citation type="submission" date="2019-10" db="EMBL/GenBank/DDBJ databases">
        <title>Complete genome sequencing of drug resistant plasmids in Kluyvera intermedia.</title>
        <authorList>
            <person name="Ke C."/>
            <person name="Jian S."/>
        </authorList>
    </citation>
    <scope>NUCLEOTIDE SEQUENCE [LARGE SCALE GENOMIC DNA]</scope>
    <source>
        <strain evidence="1 2">N2-1</strain>
    </source>
</reference>
<dbReference type="GeneID" id="91972621"/>
<organism evidence="1 2">
    <name type="scientific">Kluyvera intermedia</name>
    <name type="common">Enterobacter intermedius</name>
    <dbReference type="NCBI Taxonomy" id="61648"/>
    <lineage>
        <taxon>Bacteria</taxon>
        <taxon>Pseudomonadati</taxon>
        <taxon>Pseudomonadota</taxon>
        <taxon>Gammaproteobacteria</taxon>
        <taxon>Enterobacterales</taxon>
        <taxon>Enterobacteriaceae</taxon>
        <taxon>Kluyvera</taxon>
    </lineage>
</organism>
<dbReference type="EMBL" id="CP045845">
    <property type="protein sequence ID" value="QGH29865.1"/>
    <property type="molecule type" value="Genomic_DNA"/>
</dbReference>
<proteinExistence type="predicted"/>
<evidence type="ECO:0000313" key="1">
    <source>
        <dbReference type="EMBL" id="QGH29865.1"/>
    </source>
</evidence>
<sequence length="269" mass="30273">MVLIYNNTNGVETDNIRQKRFDSITEAVGQRLKNIKSGVLSCVESISNSLEIMRRTVQSGMTYIATTLRGLMMDKAKEQDKKPVKLCDIQPAAAKEFSQAVIGKMGKNPDYLNGMFRECIESKKIPIINQCIMHPGMFTKAIANHDISATSAGVCVKQWIGASVGENKFSMKDVDDIIRYKDDPQFVQSLVYNKFLLDDDHDIFCSLISVAQKYKMVCDEQKSSNESSYNYTGLTNAGLPVQMFKSEVFLGQREKCNNALFIIMQHCSR</sequence>
<gene>
    <name evidence="1" type="ORF">GHC21_09425</name>
</gene>
<evidence type="ECO:0000313" key="2">
    <source>
        <dbReference type="Proteomes" id="UP000344450"/>
    </source>
</evidence>
<keyword evidence="2" id="KW-1185">Reference proteome</keyword>